<keyword evidence="8" id="KW-0472">Membrane</keyword>
<feature type="compositionally biased region" description="Basic residues" evidence="7">
    <location>
        <begin position="778"/>
        <end position="794"/>
    </location>
</feature>
<keyword evidence="4" id="KW-0418">Kinase</keyword>
<sequence length="807" mass="83844">MFNSYSPALVLKRNVTVRLLPGTVLTFRWLLVVDYTDGSNGGSGTTFIEPVPSAINVVAFEECVYIEPACLPGAMLQQVLPTVDRVSQLYPGNNTLRLLPGVPDELRAAGTALHGDGGRGPPFGPCSNDTDAPPLQRCWAQVELYEDFAAPLVWNDGDLKRGPWRSSTVNRMVRNHALCLEVVSRACLETSGGLGCLMSRFRAYMLQRLNGSSIVPSVGIPVDAGTSSGSGGGGGGGGGLSDAELAGVIVASICGGLAILALAVAGVLHVQRSRLKRRKGAAAEAPEAGGRDGCSWPCQRDHGGFPGSATAQSSVVIQLCQASPTAAGAKVVKLSPGASPKGAFQRETGGTAALTGDGSAGTAVDPAGLLATGVSVTTQKHAALLGTTMSDMMTSVVSPYTPCIAAWVDFVGGADADERPEAAATGQGLGAPVAPRDSSPPGPGAAQPATADEAVTLGPRLLGAGAFGKVYEGEFRGQRVAVKVLTGLWGPGLHPAELTQAAECLRQEVEVLGRVSHPNVVRLLAACVTPPRMGLVLTIATHGASGLAYLHPTIVHKDIKPANVLVSGYGTSRLEVKLTDFGLARLRATHQSTAHPEAGTAAYTAPECFDVSNHVVTHAADMYSFGVLLWEMLVGHTPWEGLAPLAIALRVQLHGARPPLMDVHTARGAGAVPNKVMRLMQQCFDQEPRRRPAAAETVKQLLLAREQMAAPPDQTAPTSADAGPSTPSLSHGPSDAAPSTTQPSDSAAAGSSREKVFRSVEEVQPHWAAAGEALVPRARRAVRPRQQHGARCRQRSAVLGHGRQRTP</sequence>
<feature type="binding site" evidence="6">
    <location>
        <position position="483"/>
    </location>
    <ligand>
        <name>ATP</name>
        <dbReference type="ChEBI" id="CHEBI:30616"/>
    </ligand>
</feature>
<keyword evidence="2" id="KW-0808">Transferase</keyword>
<keyword evidence="5 6" id="KW-0067">ATP-binding</keyword>
<keyword evidence="1" id="KW-0723">Serine/threonine-protein kinase</keyword>
<proteinExistence type="predicted"/>
<evidence type="ECO:0000313" key="11">
    <source>
        <dbReference type="Proteomes" id="UP000612055"/>
    </source>
</evidence>
<feature type="transmembrane region" description="Helical" evidence="8">
    <location>
        <begin position="245"/>
        <end position="270"/>
    </location>
</feature>
<dbReference type="Proteomes" id="UP000612055">
    <property type="component" value="Unassembled WGS sequence"/>
</dbReference>
<dbReference type="AlphaFoldDB" id="A0A835Y115"/>
<feature type="compositionally biased region" description="Polar residues" evidence="7">
    <location>
        <begin position="725"/>
        <end position="745"/>
    </location>
</feature>
<reference evidence="10" key="1">
    <citation type="journal article" date="2020" name="bioRxiv">
        <title>Comparative genomics of Chlamydomonas.</title>
        <authorList>
            <person name="Craig R.J."/>
            <person name="Hasan A.R."/>
            <person name="Ness R.W."/>
            <person name="Keightley P.D."/>
        </authorList>
    </citation>
    <scope>NUCLEOTIDE SEQUENCE</scope>
    <source>
        <strain evidence="10">CCAP 11/70</strain>
    </source>
</reference>
<dbReference type="InterPro" id="IPR011009">
    <property type="entry name" value="Kinase-like_dom_sf"/>
</dbReference>
<protein>
    <recommendedName>
        <fullName evidence="9">Protein kinase domain-containing protein</fullName>
    </recommendedName>
</protein>
<dbReference type="SUPFAM" id="SSF56112">
    <property type="entry name" value="Protein kinase-like (PK-like)"/>
    <property type="match status" value="1"/>
</dbReference>
<dbReference type="SMART" id="SM00220">
    <property type="entry name" value="S_TKc"/>
    <property type="match status" value="1"/>
</dbReference>
<dbReference type="Gene3D" id="1.10.510.10">
    <property type="entry name" value="Transferase(Phosphotransferase) domain 1"/>
    <property type="match status" value="1"/>
</dbReference>
<dbReference type="PROSITE" id="PS00107">
    <property type="entry name" value="PROTEIN_KINASE_ATP"/>
    <property type="match status" value="1"/>
</dbReference>
<dbReference type="PROSITE" id="PS00108">
    <property type="entry name" value="PROTEIN_KINASE_ST"/>
    <property type="match status" value="1"/>
</dbReference>
<dbReference type="OrthoDB" id="536504at2759"/>
<gene>
    <name evidence="10" type="ORF">HYH03_008019</name>
</gene>
<dbReference type="EMBL" id="JAEHOE010000035">
    <property type="protein sequence ID" value="KAG2493800.1"/>
    <property type="molecule type" value="Genomic_DNA"/>
</dbReference>
<comment type="caution">
    <text evidence="10">The sequence shown here is derived from an EMBL/GenBank/DDBJ whole genome shotgun (WGS) entry which is preliminary data.</text>
</comment>
<dbReference type="Pfam" id="PF00069">
    <property type="entry name" value="Pkinase"/>
    <property type="match status" value="1"/>
</dbReference>
<dbReference type="GO" id="GO:0004674">
    <property type="term" value="F:protein serine/threonine kinase activity"/>
    <property type="evidence" value="ECO:0007669"/>
    <property type="project" value="TreeGrafter"/>
</dbReference>
<dbReference type="PANTHER" id="PTHR44329:SF214">
    <property type="entry name" value="PROTEIN KINASE DOMAIN-CONTAINING PROTEIN"/>
    <property type="match status" value="1"/>
</dbReference>
<evidence type="ECO:0000259" key="9">
    <source>
        <dbReference type="PROSITE" id="PS50011"/>
    </source>
</evidence>
<dbReference type="Gene3D" id="3.30.200.20">
    <property type="entry name" value="Phosphorylase Kinase, domain 1"/>
    <property type="match status" value="1"/>
</dbReference>
<keyword evidence="3 6" id="KW-0547">Nucleotide-binding</keyword>
<feature type="region of interest" description="Disordered" evidence="7">
    <location>
        <begin position="778"/>
        <end position="807"/>
    </location>
</feature>
<keyword evidence="11" id="KW-1185">Reference proteome</keyword>
<dbReference type="PANTHER" id="PTHR44329">
    <property type="entry name" value="SERINE/THREONINE-PROTEIN KINASE TNNI3K-RELATED"/>
    <property type="match status" value="1"/>
</dbReference>
<dbReference type="InterPro" id="IPR000719">
    <property type="entry name" value="Prot_kinase_dom"/>
</dbReference>
<dbReference type="InterPro" id="IPR017441">
    <property type="entry name" value="Protein_kinase_ATP_BS"/>
</dbReference>
<evidence type="ECO:0000256" key="8">
    <source>
        <dbReference type="SAM" id="Phobius"/>
    </source>
</evidence>
<evidence type="ECO:0000256" key="2">
    <source>
        <dbReference type="ARBA" id="ARBA00022679"/>
    </source>
</evidence>
<evidence type="ECO:0000256" key="7">
    <source>
        <dbReference type="SAM" id="MobiDB-lite"/>
    </source>
</evidence>
<feature type="region of interest" description="Disordered" evidence="7">
    <location>
        <begin position="709"/>
        <end position="759"/>
    </location>
</feature>
<evidence type="ECO:0000313" key="10">
    <source>
        <dbReference type="EMBL" id="KAG2493800.1"/>
    </source>
</evidence>
<keyword evidence="8" id="KW-1133">Transmembrane helix</keyword>
<dbReference type="GO" id="GO:0005524">
    <property type="term" value="F:ATP binding"/>
    <property type="evidence" value="ECO:0007669"/>
    <property type="project" value="UniProtKB-UniRule"/>
</dbReference>
<dbReference type="InterPro" id="IPR001245">
    <property type="entry name" value="Ser-Thr/Tyr_kinase_cat_dom"/>
</dbReference>
<evidence type="ECO:0000256" key="6">
    <source>
        <dbReference type="PROSITE-ProRule" id="PRU10141"/>
    </source>
</evidence>
<evidence type="ECO:0000256" key="1">
    <source>
        <dbReference type="ARBA" id="ARBA00022527"/>
    </source>
</evidence>
<name>A0A835Y115_9CHLO</name>
<feature type="region of interest" description="Disordered" evidence="7">
    <location>
        <begin position="419"/>
        <end position="450"/>
    </location>
</feature>
<dbReference type="Pfam" id="PF07714">
    <property type="entry name" value="PK_Tyr_Ser-Thr"/>
    <property type="match status" value="1"/>
</dbReference>
<evidence type="ECO:0000256" key="5">
    <source>
        <dbReference type="ARBA" id="ARBA00022840"/>
    </source>
</evidence>
<keyword evidence="8" id="KW-0812">Transmembrane</keyword>
<evidence type="ECO:0000256" key="3">
    <source>
        <dbReference type="ARBA" id="ARBA00022741"/>
    </source>
</evidence>
<feature type="domain" description="Protein kinase" evidence="9">
    <location>
        <begin position="456"/>
        <end position="703"/>
    </location>
</feature>
<accession>A0A835Y115</accession>
<organism evidence="10 11">
    <name type="scientific">Edaphochlamys debaryana</name>
    <dbReference type="NCBI Taxonomy" id="47281"/>
    <lineage>
        <taxon>Eukaryota</taxon>
        <taxon>Viridiplantae</taxon>
        <taxon>Chlorophyta</taxon>
        <taxon>core chlorophytes</taxon>
        <taxon>Chlorophyceae</taxon>
        <taxon>CS clade</taxon>
        <taxon>Chlamydomonadales</taxon>
        <taxon>Chlamydomonadales incertae sedis</taxon>
        <taxon>Edaphochlamys</taxon>
    </lineage>
</organism>
<dbReference type="InterPro" id="IPR051681">
    <property type="entry name" value="Ser/Thr_Kinases-Pseudokinases"/>
</dbReference>
<dbReference type="PROSITE" id="PS50011">
    <property type="entry name" value="PROTEIN_KINASE_DOM"/>
    <property type="match status" value="1"/>
</dbReference>
<dbReference type="InterPro" id="IPR008271">
    <property type="entry name" value="Ser/Thr_kinase_AS"/>
</dbReference>
<evidence type="ECO:0000256" key="4">
    <source>
        <dbReference type="ARBA" id="ARBA00022777"/>
    </source>
</evidence>